<dbReference type="SMART" id="SM00825">
    <property type="entry name" value="PKS_KS"/>
    <property type="match status" value="1"/>
</dbReference>
<dbReference type="NCBIfam" id="NF005589">
    <property type="entry name" value="PRK07314.1"/>
    <property type="match status" value="1"/>
</dbReference>
<evidence type="ECO:0000313" key="6">
    <source>
        <dbReference type="Proteomes" id="UP000032309"/>
    </source>
</evidence>
<evidence type="ECO:0000256" key="3">
    <source>
        <dbReference type="RuleBase" id="RU003694"/>
    </source>
</evidence>
<reference evidence="6" key="1">
    <citation type="journal article" date="2015" name="Genome Announc.">
        <title>Draft Genome Sequence of an Anaerobic Ammonium-Oxidizing Bacterium, "Candidatus Brocadia sinica".</title>
        <authorList>
            <person name="Oshiki M."/>
            <person name="Shinyako-Hata K."/>
            <person name="Satoh H."/>
            <person name="Okabe S."/>
        </authorList>
    </citation>
    <scope>NUCLEOTIDE SEQUENCE [LARGE SCALE GENOMIC DNA]</scope>
    <source>
        <strain evidence="6">JPN1</strain>
    </source>
</reference>
<name>A0ABQ0JT03_9BACT</name>
<dbReference type="InterPro" id="IPR020841">
    <property type="entry name" value="PKS_Beta-ketoAc_synthase_dom"/>
</dbReference>
<dbReference type="RefSeq" id="WP_052561787.1">
    <property type="nucleotide sequence ID" value="NZ_BAFN01000001.1"/>
</dbReference>
<dbReference type="SUPFAM" id="SSF53901">
    <property type="entry name" value="Thiolase-like"/>
    <property type="match status" value="2"/>
</dbReference>
<comment type="caution">
    <text evidence="5">The sequence shown here is derived from an EMBL/GenBank/DDBJ whole genome shotgun (WGS) entry which is preliminary data.</text>
</comment>
<protein>
    <submittedName>
        <fullName evidence="5">3-oxoacyl-(Acyl-carrier-protein) synthase</fullName>
    </submittedName>
</protein>
<evidence type="ECO:0000259" key="4">
    <source>
        <dbReference type="PROSITE" id="PS52004"/>
    </source>
</evidence>
<comment type="similarity">
    <text evidence="1 3">Belongs to the thiolase-like superfamily. Beta-ketoacyl-ACP synthases family.</text>
</comment>
<feature type="domain" description="Ketosynthase family 3 (KS3)" evidence="4">
    <location>
        <begin position="2"/>
        <end position="411"/>
    </location>
</feature>
<dbReference type="PROSITE" id="PS00606">
    <property type="entry name" value="KS3_1"/>
    <property type="match status" value="1"/>
</dbReference>
<dbReference type="Pfam" id="PF00109">
    <property type="entry name" value="ketoacyl-synt"/>
    <property type="match status" value="1"/>
</dbReference>
<dbReference type="InterPro" id="IPR000794">
    <property type="entry name" value="Beta-ketoacyl_synthase"/>
</dbReference>
<dbReference type="InterPro" id="IPR014030">
    <property type="entry name" value="Ketoacyl_synth_N"/>
</dbReference>
<evidence type="ECO:0000256" key="2">
    <source>
        <dbReference type="ARBA" id="ARBA00022679"/>
    </source>
</evidence>
<evidence type="ECO:0000256" key="1">
    <source>
        <dbReference type="ARBA" id="ARBA00008467"/>
    </source>
</evidence>
<dbReference type="Gene3D" id="3.40.47.10">
    <property type="match status" value="2"/>
</dbReference>
<keyword evidence="2 3" id="KW-0808">Transferase</keyword>
<sequence length="413" mass="44558">MTRRVVITGLGILAPNGNGKDAYWDALINGRSGIKKISSFDPSPFSTQIAGEVKDFDPCDYFDSKLVKRSGRFTHFGVAASKMAVADSEIDLSRENRDRCGVCFGTTIGAENDIYEGQHKKFLESGPKAVGRFTAPEFTPHITTGYICSELKITGTNSTLSSGCSTGLEVVNWGYKAVKRGEVDVAVVASSDAPIFPFAMSTFCALGILSKRNEEPEKASRPYDKDRDGMVLSEGGAAIVIEELNHALNRGADIYAEIVSYASASEGQDVLRVDTSGRGLVTALEQALTSGKMRREEVDYICAHGNAIPSYDVAETNAFKTFFKDHAYKIPISSIKSMTGQAYAAGGGFQVVATSLCLKNGFVTPTINLDVPDPLCDLDYVSHHARRFSLETALINSHSVGGTHAVLVLRRYS</sequence>
<dbReference type="CDD" id="cd00834">
    <property type="entry name" value="KAS_I_II"/>
    <property type="match status" value="1"/>
</dbReference>
<dbReference type="InterPro" id="IPR014031">
    <property type="entry name" value="Ketoacyl_synth_C"/>
</dbReference>
<dbReference type="EMBL" id="BAFN01000001">
    <property type="protein sequence ID" value="GAN31848.1"/>
    <property type="molecule type" value="Genomic_DNA"/>
</dbReference>
<dbReference type="Proteomes" id="UP000032309">
    <property type="component" value="Unassembled WGS sequence"/>
</dbReference>
<accession>A0ABQ0JT03</accession>
<dbReference type="PANTHER" id="PTHR11712:SF336">
    <property type="entry name" value="3-OXOACYL-[ACYL-CARRIER-PROTEIN] SYNTHASE, MITOCHONDRIAL"/>
    <property type="match status" value="1"/>
</dbReference>
<gene>
    <name evidence="5" type="ORF">BROSI_A0352</name>
</gene>
<keyword evidence="6" id="KW-1185">Reference proteome</keyword>
<proteinExistence type="inferred from homology"/>
<dbReference type="InterPro" id="IPR016039">
    <property type="entry name" value="Thiolase-like"/>
</dbReference>
<dbReference type="PANTHER" id="PTHR11712">
    <property type="entry name" value="POLYKETIDE SYNTHASE-RELATED"/>
    <property type="match status" value="1"/>
</dbReference>
<dbReference type="Pfam" id="PF02801">
    <property type="entry name" value="Ketoacyl-synt_C"/>
    <property type="match status" value="1"/>
</dbReference>
<organism evidence="5 6">
    <name type="scientific">Candidatus Brocadia sinica JPN1</name>
    <dbReference type="NCBI Taxonomy" id="1197129"/>
    <lineage>
        <taxon>Bacteria</taxon>
        <taxon>Pseudomonadati</taxon>
        <taxon>Planctomycetota</taxon>
        <taxon>Candidatus Brocadiia</taxon>
        <taxon>Candidatus Brocadiales</taxon>
        <taxon>Candidatus Brocadiaceae</taxon>
        <taxon>Candidatus Brocadia</taxon>
    </lineage>
</organism>
<dbReference type="InterPro" id="IPR018201">
    <property type="entry name" value="Ketoacyl_synth_AS"/>
</dbReference>
<evidence type="ECO:0000313" key="5">
    <source>
        <dbReference type="EMBL" id="GAN31848.1"/>
    </source>
</evidence>
<dbReference type="PROSITE" id="PS52004">
    <property type="entry name" value="KS3_2"/>
    <property type="match status" value="1"/>
</dbReference>